<dbReference type="GO" id="GO:0005763">
    <property type="term" value="C:mitochondrial small ribosomal subunit"/>
    <property type="evidence" value="ECO:0007669"/>
    <property type="project" value="TreeGrafter"/>
</dbReference>
<keyword evidence="2" id="KW-1185">Reference proteome</keyword>
<proteinExistence type="predicted"/>
<dbReference type="PANTHER" id="PTHR13447:SF2">
    <property type="entry name" value="SMALL RIBOSOMAL SUBUNIT PROTEIN BS1M"/>
    <property type="match status" value="1"/>
</dbReference>
<reference evidence="1 2" key="2">
    <citation type="submission" date="2018-11" db="EMBL/GenBank/DDBJ databases">
        <authorList>
            <consortium name="Pathogen Informatics"/>
        </authorList>
    </citation>
    <scope>NUCLEOTIDE SEQUENCE [LARGE SCALE GENOMIC DNA]</scope>
</reference>
<dbReference type="AlphaFoldDB" id="A0A0M3K3R4"/>
<evidence type="ECO:0000313" key="2">
    <source>
        <dbReference type="Proteomes" id="UP000267096"/>
    </source>
</evidence>
<protein>
    <submittedName>
        <fullName evidence="3">28S ribosomal protein S28, mitochondrial (inferred by orthology to a human protein)</fullName>
    </submittedName>
</protein>
<dbReference type="EMBL" id="UYRR01032054">
    <property type="protein sequence ID" value="VDK53945.1"/>
    <property type="molecule type" value="Genomic_DNA"/>
</dbReference>
<evidence type="ECO:0000313" key="1">
    <source>
        <dbReference type="EMBL" id="VDK53945.1"/>
    </source>
</evidence>
<dbReference type="InterPro" id="IPR019375">
    <property type="entry name" value="Ribosomal_bS1m"/>
</dbReference>
<name>A0A0M3K3R4_ANISI</name>
<dbReference type="WBParaSite" id="ASIM_0001560501-mRNA-1">
    <property type="protein sequence ID" value="ASIM_0001560501-mRNA-1"/>
    <property type="gene ID" value="ASIM_0001560501"/>
</dbReference>
<organism evidence="3">
    <name type="scientific">Anisakis simplex</name>
    <name type="common">Herring worm</name>
    <dbReference type="NCBI Taxonomy" id="6269"/>
    <lineage>
        <taxon>Eukaryota</taxon>
        <taxon>Metazoa</taxon>
        <taxon>Ecdysozoa</taxon>
        <taxon>Nematoda</taxon>
        <taxon>Chromadorea</taxon>
        <taxon>Rhabditida</taxon>
        <taxon>Spirurina</taxon>
        <taxon>Ascaridomorpha</taxon>
        <taxon>Ascaridoidea</taxon>
        <taxon>Anisakidae</taxon>
        <taxon>Anisakis</taxon>
        <taxon>Anisakis simplex complex</taxon>
    </lineage>
</organism>
<evidence type="ECO:0000313" key="3">
    <source>
        <dbReference type="WBParaSite" id="ASIM_0001560501-mRNA-1"/>
    </source>
</evidence>
<reference evidence="3" key="1">
    <citation type="submission" date="2017-02" db="UniProtKB">
        <authorList>
            <consortium name="WormBaseParasite"/>
        </authorList>
    </citation>
    <scope>IDENTIFICATION</scope>
</reference>
<gene>
    <name evidence="1" type="ORF">ASIM_LOCUS15012</name>
</gene>
<dbReference type="OrthoDB" id="6020229at2759"/>
<dbReference type="Proteomes" id="UP000267096">
    <property type="component" value="Unassembled WGS sequence"/>
</dbReference>
<dbReference type="PANTHER" id="PTHR13447">
    <property type="entry name" value="MITOCHONDRIAL 28S RIBOSOMAL PROTEIN S28"/>
    <property type="match status" value="1"/>
</dbReference>
<accession>A0A0M3K3R4</accession>
<sequence>MSYSAKYLSTNNTTKDIGIDSRRSSDDAVCNKEGVEGILENIDGVSMKHVNFDETSSAPEQKQSSFANLLRHSKFMQLGDFDGCIVVGKVVNQVANDIYIDFGLKFNAVCKILPSLQNEKFVIGSNVLIRLHNPELSQQFLGSTRDLTLLEADATLIRLYN</sequence>
<dbReference type="Pfam" id="PF10246">
    <property type="entry name" value="MRP-S35"/>
    <property type="match status" value="1"/>
</dbReference>